<keyword evidence="3" id="KW-1185">Reference proteome</keyword>
<reference evidence="2 3" key="1">
    <citation type="submission" date="2019-09" db="EMBL/GenBank/DDBJ databases">
        <title>A chromosome-level genome assembly of the Chinese tupelo Nyssa sinensis.</title>
        <authorList>
            <person name="Yang X."/>
            <person name="Kang M."/>
            <person name="Yang Y."/>
            <person name="Xiong H."/>
            <person name="Wang M."/>
            <person name="Zhang Z."/>
            <person name="Wang Z."/>
            <person name="Wu H."/>
            <person name="Ma T."/>
            <person name="Liu J."/>
            <person name="Xi Z."/>
        </authorList>
    </citation>
    <scope>NUCLEOTIDE SEQUENCE [LARGE SCALE GENOMIC DNA]</scope>
    <source>
        <strain evidence="2">J267</strain>
        <tissue evidence="2">Leaf</tissue>
    </source>
</reference>
<dbReference type="Proteomes" id="UP000325577">
    <property type="component" value="Linkage Group LG2"/>
</dbReference>
<organism evidence="2 3">
    <name type="scientific">Nyssa sinensis</name>
    <dbReference type="NCBI Taxonomy" id="561372"/>
    <lineage>
        <taxon>Eukaryota</taxon>
        <taxon>Viridiplantae</taxon>
        <taxon>Streptophyta</taxon>
        <taxon>Embryophyta</taxon>
        <taxon>Tracheophyta</taxon>
        <taxon>Spermatophyta</taxon>
        <taxon>Magnoliopsida</taxon>
        <taxon>eudicotyledons</taxon>
        <taxon>Gunneridae</taxon>
        <taxon>Pentapetalae</taxon>
        <taxon>asterids</taxon>
        <taxon>Cornales</taxon>
        <taxon>Nyssaceae</taxon>
        <taxon>Nyssa</taxon>
    </lineage>
</organism>
<evidence type="ECO:0008006" key="4">
    <source>
        <dbReference type="Google" id="ProtNLM"/>
    </source>
</evidence>
<evidence type="ECO:0000313" key="3">
    <source>
        <dbReference type="Proteomes" id="UP000325577"/>
    </source>
</evidence>
<sequence>MRAWRGAPGVGGRWTPPSVGGAKMGGLGGGRRGRPLRGTGARRGAVSGISRGWEIRRIRLLFLQMGFKSCLWLTLEAFCSKNLRTIEHLGAFASNFLYYNGYGDGNEGESGDEGHGGNEDRGANVNTDDKKKGKTITRPRAAPTTALSASTGMSFVELTDDSMIEILSRLPPELVIGLKRVSKAWHLSDF</sequence>
<feature type="region of interest" description="Disordered" evidence="1">
    <location>
        <begin position="1"/>
        <end position="43"/>
    </location>
</feature>
<feature type="compositionally biased region" description="Basic and acidic residues" evidence="1">
    <location>
        <begin position="112"/>
        <end position="131"/>
    </location>
</feature>
<accession>A0A5J5ANR1</accession>
<evidence type="ECO:0000256" key="1">
    <source>
        <dbReference type="SAM" id="MobiDB-lite"/>
    </source>
</evidence>
<dbReference type="EMBL" id="CM018043">
    <property type="protein sequence ID" value="KAA8530711.1"/>
    <property type="molecule type" value="Genomic_DNA"/>
</dbReference>
<name>A0A5J5ANR1_9ASTE</name>
<feature type="region of interest" description="Disordered" evidence="1">
    <location>
        <begin position="108"/>
        <end position="136"/>
    </location>
</feature>
<gene>
    <name evidence="2" type="ORF">F0562_005355</name>
</gene>
<evidence type="ECO:0000313" key="2">
    <source>
        <dbReference type="EMBL" id="KAA8530711.1"/>
    </source>
</evidence>
<dbReference type="AlphaFoldDB" id="A0A5J5ANR1"/>
<proteinExistence type="predicted"/>
<protein>
    <recommendedName>
        <fullName evidence="4">F-box domain-containing protein</fullName>
    </recommendedName>
</protein>